<feature type="domain" description="Tail specific protease" evidence="2">
    <location>
        <begin position="144"/>
        <end position="348"/>
    </location>
</feature>
<feature type="compositionally biased region" description="Low complexity" evidence="1">
    <location>
        <begin position="117"/>
        <end position="128"/>
    </location>
</feature>
<accession>A0A6J4N0E0</accession>
<organism evidence="3">
    <name type="scientific">uncultured Gemmatimonadota bacterium</name>
    <dbReference type="NCBI Taxonomy" id="203437"/>
    <lineage>
        <taxon>Bacteria</taxon>
        <taxon>Pseudomonadati</taxon>
        <taxon>Gemmatimonadota</taxon>
        <taxon>environmental samples</taxon>
    </lineage>
</organism>
<dbReference type="EMBL" id="CADCTW010000254">
    <property type="protein sequence ID" value="CAA9372667.1"/>
    <property type="molecule type" value="Genomic_DNA"/>
</dbReference>
<gene>
    <name evidence="3" type="ORF">AVDCRST_MAG68-5640</name>
</gene>
<dbReference type="Gene3D" id="3.90.226.10">
    <property type="entry name" value="2-enoyl-CoA Hydratase, Chain A, domain 1"/>
    <property type="match status" value="1"/>
</dbReference>
<dbReference type="AlphaFoldDB" id="A0A6J4N0E0"/>
<dbReference type="GO" id="GO:0008236">
    <property type="term" value="F:serine-type peptidase activity"/>
    <property type="evidence" value="ECO:0007669"/>
    <property type="project" value="InterPro"/>
</dbReference>
<sequence>MRFAWLVLFATAACAPVVHRPGAPAATAQRPDAADSSCVAALDTMAAFFQRDYPGYRVKVRGREAELAALTDSVRAIARTSEHHSVCVRQALQPWMRFFRDPHIMVWQAAPPPPPSTAAQPAPAAAPADDPDRPSLTHPDDSTAVLRIPDLDWSYKPAIDSLLAANLARLLATPYLVVDVRGNGGGATSSYAGLIPLLYTRPIHQYGADIWASEGNMAMMREWIADPTLPAGDREQARAVLARMEARPNRFVPYAEGGMIRRDRVHALPRRVAVLVDGGCKSSCEDLVIAALQSDKVTVLGTRNTGGVHDYGNVRSVWLPGWRRLRVPTSRSRRMLAEGPLDMVGIPPQVLIPPAETDAVAFARRYLRSADPARPGS</sequence>
<proteinExistence type="predicted"/>
<name>A0A6J4N0E0_9BACT</name>
<dbReference type="InterPro" id="IPR029045">
    <property type="entry name" value="ClpP/crotonase-like_dom_sf"/>
</dbReference>
<evidence type="ECO:0000313" key="3">
    <source>
        <dbReference type="EMBL" id="CAA9372667.1"/>
    </source>
</evidence>
<evidence type="ECO:0000256" key="1">
    <source>
        <dbReference type="SAM" id="MobiDB-lite"/>
    </source>
</evidence>
<feature type="region of interest" description="Disordered" evidence="1">
    <location>
        <begin position="109"/>
        <end position="142"/>
    </location>
</feature>
<reference evidence="3" key="1">
    <citation type="submission" date="2020-02" db="EMBL/GenBank/DDBJ databases">
        <authorList>
            <person name="Meier V. D."/>
        </authorList>
    </citation>
    <scope>NUCLEOTIDE SEQUENCE</scope>
    <source>
        <strain evidence="3">AVDCRST_MAG68</strain>
    </source>
</reference>
<dbReference type="Pfam" id="PF03572">
    <property type="entry name" value="Peptidase_S41"/>
    <property type="match status" value="1"/>
</dbReference>
<dbReference type="GO" id="GO:0006508">
    <property type="term" value="P:proteolysis"/>
    <property type="evidence" value="ECO:0007669"/>
    <property type="project" value="InterPro"/>
</dbReference>
<dbReference type="SUPFAM" id="SSF52096">
    <property type="entry name" value="ClpP/crotonase"/>
    <property type="match status" value="1"/>
</dbReference>
<dbReference type="InterPro" id="IPR005151">
    <property type="entry name" value="Tail-specific_protease"/>
</dbReference>
<evidence type="ECO:0000259" key="2">
    <source>
        <dbReference type="Pfam" id="PF03572"/>
    </source>
</evidence>
<feature type="compositionally biased region" description="Basic and acidic residues" evidence="1">
    <location>
        <begin position="130"/>
        <end position="141"/>
    </location>
</feature>
<protein>
    <recommendedName>
        <fullName evidence="2">Tail specific protease domain-containing protein</fullName>
    </recommendedName>
</protein>